<dbReference type="AlphaFoldDB" id="A0AAP2FJN6"/>
<dbReference type="Proteomes" id="UP000673434">
    <property type="component" value="Unassembled WGS sequence"/>
</dbReference>
<accession>A0AAP2FJN6</accession>
<name>A0AAP2FJN6_KLEOX</name>
<dbReference type="RefSeq" id="WP_210846254.1">
    <property type="nucleotide sequence ID" value="NZ_JAGKON010000013.1"/>
</dbReference>
<protein>
    <submittedName>
        <fullName evidence="1">Uncharacterized protein</fullName>
    </submittedName>
</protein>
<sequence length="214" mass="24376">MVIEVYFTTRDKDALHTFSLVVKAHQEWRKSMLNICAQHGFESFCGPDFCTPDFFLQERFSQKLRGRGFNPVNDKSVYVQSDYEVFTLRRDYPAGAEIYRQMDDLSRTKLASVNLRQEIYGRPTHVGYQHAACLLLGINHTFNKGDISAFSQVWRIIDSKGSALLVCSIPVALTEKDKMYCVPSVPSAWQAISSHEVITLFNTHNAQLTGRDKA</sequence>
<gene>
    <name evidence="1" type="ORF">J7S78_13715</name>
</gene>
<reference evidence="1 2" key="1">
    <citation type="submission" date="2021-03" db="EMBL/GenBank/DDBJ databases">
        <authorList>
            <person name="Stanton E."/>
        </authorList>
    </citation>
    <scope>NUCLEOTIDE SEQUENCE [LARGE SCALE GENOMIC DNA]</scope>
    <source>
        <strain evidence="1 2">2020EL-00037</strain>
    </source>
</reference>
<organism evidence="1 2">
    <name type="scientific">Klebsiella oxytoca</name>
    <dbReference type="NCBI Taxonomy" id="571"/>
    <lineage>
        <taxon>Bacteria</taxon>
        <taxon>Pseudomonadati</taxon>
        <taxon>Pseudomonadota</taxon>
        <taxon>Gammaproteobacteria</taxon>
        <taxon>Enterobacterales</taxon>
        <taxon>Enterobacteriaceae</taxon>
        <taxon>Klebsiella/Raoultella group</taxon>
        <taxon>Klebsiella</taxon>
    </lineage>
</organism>
<evidence type="ECO:0000313" key="2">
    <source>
        <dbReference type="Proteomes" id="UP000673434"/>
    </source>
</evidence>
<comment type="caution">
    <text evidence="1">The sequence shown here is derived from an EMBL/GenBank/DDBJ whole genome shotgun (WGS) entry which is preliminary data.</text>
</comment>
<evidence type="ECO:0000313" key="1">
    <source>
        <dbReference type="EMBL" id="MBQ0600850.1"/>
    </source>
</evidence>
<keyword evidence="2" id="KW-1185">Reference proteome</keyword>
<proteinExistence type="predicted"/>
<dbReference type="EMBL" id="JAGKON010000013">
    <property type="protein sequence ID" value="MBQ0600850.1"/>
    <property type="molecule type" value="Genomic_DNA"/>
</dbReference>